<evidence type="ECO:0000256" key="10">
    <source>
        <dbReference type="ARBA" id="ARBA00023163"/>
    </source>
</evidence>
<keyword evidence="8" id="KW-0238">DNA-binding</keyword>
<dbReference type="SUPFAM" id="SSF47979">
    <property type="entry name" value="Iron-dependent repressor protein, dimerization domain"/>
    <property type="match status" value="1"/>
</dbReference>
<sequence>MKNTTTEENYLKALFHLCSDDKKVTVNEVSKFLDLKMPSINNMMKKFHEKKWVIFESYKPIIVTEEGMKQAALIVRKHRLTEMFLVEKMNFGWENVHEIAEQLEHLQSEIFFEKMDEILNFPKFDPHGEAIPDKEGNIISQDLLKLSQCKVGDIVIFKSVTFSDSDFLEYLNDKKIQLGCKIEVLKIENFDHSVLVKIDGKNSTFSGKASEKLLVKK</sequence>
<evidence type="ECO:0000256" key="13">
    <source>
        <dbReference type="ARBA" id="ARBA00032593"/>
    </source>
</evidence>
<name>A0A8J8G507_9FLAO</name>
<keyword evidence="10" id="KW-0804">Transcription</keyword>
<evidence type="ECO:0000256" key="3">
    <source>
        <dbReference type="ARBA" id="ARBA00011738"/>
    </source>
</evidence>
<dbReference type="RefSeq" id="WP_173778196.1">
    <property type="nucleotide sequence ID" value="NZ_JABSNO010000003.1"/>
</dbReference>
<evidence type="ECO:0000256" key="12">
    <source>
        <dbReference type="ARBA" id="ARBA00025185"/>
    </source>
</evidence>
<dbReference type="InterPro" id="IPR036390">
    <property type="entry name" value="WH_DNA-bd_sf"/>
</dbReference>
<evidence type="ECO:0000259" key="14">
    <source>
        <dbReference type="PROSITE" id="PS50944"/>
    </source>
</evidence>
<dbReference type="SUPFAM" id="SSF46785">
    <property type="entry name" value="Winged helix' DNA-binding domain"/>
    <property type="match status" value="1"/>
</dbReference>
<keyword evidence="7" id="KW-0805">Transcription regulation</keyword>
<dbReference type="GO" id="GO:0003677">
    <property type="term" value="F:DNA binding"/>
    <property type="evidence" value="ECO:0007669"/>
    <property type="project" value="UniProtKB-KW"/>
</dbReference>
<evidence type="ECO:0000256" key="8">
    <source>
        <dbReference type="ARBA" id="ARBA00023125"/>
    </source>
</evidence>
<dbReference type="Gene3D" id="2.30.30.90">
    <property type="match status" value="1"/>
</dbReference>
<dbReference type="Pfam" id="PF01325">
    <property type="entry name" value="Fe_dep_repress"/>
    <property type="match status" value="1"/>
</dbReference>
<gene>
    <name evidence="15" type="ORF">HNQ03_000640</name>
</gene>
<dbReference type="AlphaFoldDB" id="A0A8J8G507"/>
<comment type="function">
    <text evidence="12">In the presence of manganese, represses expression of mntH and mntS. Up-regulates expression of mntP.</text>
</comment>
<dbReference type="GO" id="GO:0046914">
    <property type="term" value="F:transition metal ion binding"/>
    <property type="evidence" value="ECO:0007669"/>
    <property type="project" value="InterPro"/>
</dbReference>
<dbReference type="Proteomes" id="UP000610746">
    <property type="component" value="Unassembled WGS sequence"/>
</dbReference>
<dbReference type="EMBL" id="JABSNO010000003">
    <property type="protein sequence ID" value="NRS91573.1"/>
    <property type="molecule type" value="Genomic_DNA"/>
</dbReference>
<comment type="subcellular location">
    <subcellularLocation>
        <location evidence="1">Cytoplasm</location>
    </subcellularLocation>
</comment>
<comment type="subunit">
    <text evidence="3">Homodimer.</text>
</comment>
<dbReference type="InterPro" id="IPR007167">
    <property type="entry name" value="Fe-transptr_FeoA-like"/>
</dbReference>
<evidence type="ECO:0000256" key="9">
    <source>
        <dbReference type="ARBA" id="ARBA00023159"/>
    </source>
</evidence>
<evidence type="ECO:0000256" key="5">
    <source>
        <dbReference type="ARBA" id="ARBA00022490"/>
    </source>
</evidence>
<dbReference type="PANTHER" id="PTHR33238:SF11">
    <property type="entry name" value="TRANSCRIPTIONAL REGULATOR MNTR"/>
    <property type="match status" value="1"/>
</dbReference>
<dbReference type="InterPro" id="IPR038157">
    <property type="entry name" value="FeoA_core_dom"/>
</dbReference>
<organism evidence="15 16">
    <name type="scientific">Frigoriflavimonas asaccharolytica</name>
    <dbReference type="NCBI Taxonomy" id="2735899"/>
    <lineage>
        <taxon>Bacteria</taxon>
        <taxon>Pseudomonadati</taxon>
        <taxon>Bacteroidota</taxon>
        <taxon>Flavobacteriia</taxon>
        <taxon>Flavobacteriales</taxon>
        <taxon>Weeksellaceae</taxon>
        <taxon>Frigoriflavimonas</taxon>
    </lineage>
</organism>
<evidence type="ECO:0000256" key="6">
    <source>
        <dbReference type="ARBA" id="ARBA00022491"/>
    </source>
</evidence>
<keyword evidence="16" id="KW-1185">Reference proteome</keyword>
<keyword evidence="6" id="KW-0678">Repressor</keyword>
<evidence type="ECO:0000256" key="11">
    <source>
        <dbReference type="ARBA" id="ARBA00023211"/>
    </source>
</evidence>
<protein>
    <recommendedName>
        <fullName evidence="4">Transcriptional regulator MntR</fullName>
    </recommendedName>
    <alternativeName>
        <fullName evidence="13">Manganese transport regulator</fullName>
    </alternativeName>
</protein>
<accession>A0A8J8G507</accession>
<dbReference type="GO" id="GO:0003700">
    <property type="term" value="F:DNA-binding transcription factor activity"/>
    <property type="evidence" value="ECO:0007669"/>
    <property type="project" value="InterPro"/>
</dbReference>
<comment type="caution">
    <text evidence="15">The sequence shown here is derived from an EMBL/GenBank/DDBJ whole genome shotgun (WGS) entry which is preliminary data.</text>
</comment>
<proteinExistence type="inferred from homology"/>
<dbReference type="InterPro" id="IPR001367">
    <property type="entry name" value="Fe_dep_repressor"/>
</dbReference>
<feature type="domain" description="HTH dtxR-type" evidence="14">
    <location>
        <begin position="1"/>
        <end position="64"/>
    </location>
</feature>
<dbReference type="GO" id="GO:0046983">
    <property type="term" value="F:protein dimerization activity"/>
    <property type="evidence" value="ECO:0007669"/>
    <property type="project" value="InterPro"/>
</dbReference>
<dbReference type="InterPro" id="IPR036421">
    <property type="entry name" value="Fe_dep_repressor_sf"/>
</dbReference>
<keyword evidence="11" id="KW-0464">Manganese</keyword>
<evidence type="ECO:0000256" key="2">
    <source>
        <dbReference type="ARBA" id="ARBA00007871"/>
    </source>
</evidence>
<dbReference type="InterPro" id="IPR022687">
    <property type="entry name" value="HTH_DTXR"/>
</dbReference>
<evidence type="ECO:0000256" key="7">
    <source>
        <dbReference type="ARBA" id="ARBA00023015"/>
    </source>
</evidence>
<dbReference type="Pfam" id="PF02742">
    <property type="entry name" value="Fe_dep_repr_C"/>
    <property type="match status" value="1"/>
</dbReference>
<dbReference type="Gene3D" id="1.10.60.10">
    <property type="entry name" value="Iron dependent repressor, metal binding and dimerisation domain"/>
    <property type="match status" value="1"/>
</dbReference>
<dbReference type="Pfam" id="PF04023">
    <property type="entry name" value="FeoA"/>
    <property type="match status" value="1"/>
</dbReference>
<dbReference type="PROSITE" id="PS50944">
    <property type="entry name" value="HTH_DTXR"/>
    <property type="match status" value="1"/>
</dbReference>
<dbReference type="InterPro" id="IPR036388">
    <property type="entry name" value="WH-like_DNA-bd_sf"/>
</dbReference>
<reference evidence="15" key="1">
    <citation type="submission" date="2020-05" db="EMBL/GenBank/DDBJ databases">
        <title>Genomic Encyclopedia of Type Strains, Phase IV (KMG-V): Genome sequencing to study the core and pangenomes of soil and plant-associated prokaryotes.</title>
        <authorList>
            <person name="Whitman W."/>
        </authorList>
    </citation>
    <scope>NUCLEOTIDE SEQUENCE</scope>
    <source>
        <strain evidence="15">16F</strain>
    </source>
</reference>
<dbReference type="GO" id="GO:0005737">
    <property type="term" value="C:cytoplasm"/>
    <property type="evidence" value="ECO:0007669"/>
    <property type="project" value="UniProtKB-SubCell"/>
</dbReference>
<evidence type="ECO:0000256" key="1">
    <source>
        <dbReference type="ARBA" id="ARBA00004496"/>
    </source>
</evidence>
<dbReference type="Gene3D" id="1.10.10.10">
    <property type="entry name" value="Winged helix-like DNA-binding domain superfamily/Winged helix DNA-binding domain"/>
    <property type="match status" value="1"/>
</dbReference>
<evidence type="ECO:0000313" key="16">
    <source>
        <dbReference type="Proteomes" id="UP000610746"/>
    </source>
</evidence>
<keyword evidence="5" id="KW-0963">Cytoplasm</keyword>
<evidence type="ECO:0000256" key="4">
    <source>
        <dbReference type="ARBA" id="ARBA00022386"/>
    </source>
</evidence>
<keyword evidence="9" id="KW-0010">Activator</keyword>
<dbReference type="PANTHER" id="PTHR33238">
    <property type="entry name" value="IRON (METAL) DEPENDENT REPRESSOR, DTXR FAMILY"/>
    <property type="match status" value="1"/>
</dbReference>
<evidence type="ECO:0000313" key="15">
    <source>
        <dbReference type="EMBL" id="NRS91573.1"/>
    </source>
</evidence>
<dbReference type="InterPro" id="IPR022689">
    <property type="entry name" value="Iron_dep_repressor"/>
</dbReference>
<dbReference type="InterPro" id="IPR050536">
    <property type="entry name" value="DtxR_MntR_Metal-Reg"/>
</dbReference>
<comment type="similarity">
    <text evidence="2">Belongs to the DtxR/MntR family.</text>
</comment>
<dbReference type="SMART" id="SM00529">
    <property type="entry name" value="HTH_DTXR"/>
    <property type="match status" value="1"/>
</dbReference>